<feature type="region of interest" description="Disordered" evidence="1">
    <location>
        <begin position="72"/>
        <end position="92"/>
    </location>
</feature>
<dbReference type="SUPFAM" id="SSF47459">
    <property type="entry name" value="HLH, helix-loop-helix DNA-binding domain"/>
    <property type="match status" value="1"/>
</dbReference>
<evidence type="ECO:0000313" key="3">
    <source>
        <dbReference type="EMBL" id="OVF10273.1"/>
    </source>
</evidence>
<dbReference type="InterPro" id="IPR011598">
    <property type="entry name" value="bHLH_dom"/>
</dbReference>
<feature type="region of interest" description="Disordered" evidence="1">
    <location>
        <begin position="144"/>
        <end position="183"/>
    </location>
</feature>
<dbReference type="SMART" id="SM00353">
    <property type="entry name" value="HLH"/>
    <property type="match status" value="1"/>
</dbReference>
<dbReference type="AlphaFoldDB" id="A0AA91Q402"/>
<feature type="domain" description="BHLH" evidence="2">
    <location>
        <begin position="177"/>
        <end position="235"/>
    </location>
</feature>
<dbReference type="Gene3D" id="4.10.280.10">
    <property type="entry name" value="Helix-loop-helix DNA-binding domain"/>
    <property type="match status" value="1"/>
</dbReference>
<dbReference type="Proteomes" id="UP000195602">
    <property type="component" value="Unassembled WGS sequence"/>
</dbReference>
<comment type="caution">
    <text evidence="3">The sequence shown here is derived from an EMBL/GenBank/DDBJ whole genome shotgun (WGS) entry which is preliminary data.</text>
</comment>
<dbReference type="InterPro" id="IPR036638">
    <property type="entry name" value="HLH_DNA-bd_sf"/>
</dbReference>
<feature type="compositionally biased region" description="Basic and acidic residues" evidence="1">
    <location>
        <begin position="173"/>
        <end position="183"/>
    </location>
</feature>
<feature type="compositionally biased region" description="Polar residues" evidence="1">
    <location>
        <begin position="148"/>
        <end position="163"/>
    </location>
</feature>
<name>A0AA91Q402_CLALS</name>
<dbReference type="PANTHER" id="PTHR47336:SF3">
    <property type="entry name" value="SERINE-RICH PROTEIN TYE7"/>
    <property type="match status" value="1"/>
</dbReference>
<evidence type="ECO:0000256" key="1">
    <source>
        <dbReference type="SAM" id="MobiDB-lite"/>
    </source>
</evidence>
<gene>
    <name evidence="3" type="ORF">A9F13_02g00671</name>
</gene>
<sequence length="255" mass="28555">MNTNPVFQTTSNSPISTSDDQWISDLLAKSAPMTTTNSFSNAFNLEMSNFDSFTVPTTDFPSVLENESIFSGSSRASTASSTPPVKEEIDENELGFGQAKVGLLDSVNTKLQMMQRRNDLTPKALESIFDTKDVLKDTVDGQAGLAPQKQSTQAHRTESSSNQAKKKRCSRRRLTDSQKEAHNKVEKKYRVNINQKINSLQTIIPWFANQEEVHMDLKVNKSVILEKAYDYITYLKAENEALRSRLGETTMETGI</sequence>
<dbReference type="KEGG" id="clus:A9F13_02g00671"/>
<dbReference type="PROSITE" id="PS50888">
    <property type="entry name" value="BHLH"/>
    <property type="match status" value="1"/>
</dbReference>
<dbReference type="PANTHER" id="PTHR47336">
    <property type="entry name" value="TRANSCRIPTION FACTOR HMS1-RELATED"/>
    <property type="match status" value="1"/>
</dbReference>
<feature type="compositionally biased region" description="Low complexity" evidence="1">
    <location>
        <begin position="72"/>
        <end position="82"/>
    </location>
</feature>
<dbReference type="InterPro" id="IPR052099">
    <property type="entry name" value="Regulatory_TF_Diverse"/>
</dbReference>
<dbReference type="GO" id="GO:0046983">
    <property type="term" value="F:protein dimerization activity"/>
    <property type="evidence" value="ECO:0007669"/>
    <property type="project" value="InterPro"/>
</dbReference>
<evidence type="ECO:0000259" key="2">
    <source>
        <dbReference type="PROSITE" id="PS50888"/>
    </source>
</evidence>
<organism evidence="3 4">
    <name type="scientific">Clavispora lusitaniae</name>
    <name type="common">Candida lusitaniae</name>
    <dbReference type="NCBI Taxonomy" id="36911"/>
    <lineage>
        <taxon>Eukaryota</taxon>
        <taxon>Fungi</taxon>
        <taxon>Dikarya</taxon>
        <taxon>Ascomycota</taxon>
        <taxon>Saccharomycotina</taxon>
        <taxon>Pichiomycetes</taxon>
        <taxon>Metschnikowiaceae</taxon>
        <taxon>Clavispora</taxon>
    </lineage>
</organism>
<protein>
    <submittedName>
        <fullName evidence="3">Carbohydrate metabolism regulator</fullName>
    </submittedName>
</protein>
<dbReference type="Pfam" id="PF00010">
    <property type="entry name" value="HLH"/>
    <property type="match status" value="1"/>
</dbReference>
<evidence type="ECO:0000313" key="4">
    <source>
        <dbReference type="Proteomes" id="UP000195602"/>
    </source>
</evidence>
<reference evidence="3 4" key="1">
    <citation type="submission" date="2017-04" db="EMBL/GenBank/DDBJ databases">
        <title>Draft genome of the yeast Clavispora lusitaniae type strain CBS 6936.</title>
        <authorList>
            <person name="Durrens P."/>
            <person name="Klopp C."/>
            <person name="Biteau N."/>
            <person name="Fitton-Ouhabi V."/>
            <person name="Dementhon K."/>
            <person name="Accoceberry I."/>
            <person name="Sherman D.J."/>
            <person name="Noel T."/>
        </authorList>
    </citation>
    <scope>NUCLEOTIDE SEQUENCE [LARGE SCALE GENOMIC DNA]</scope>
    <source>
        <strain evidence="3 4">CBS 6936</strain>
    </source>
</reference>
<dbReference type="EMBL" id="LYUB02000002">
    <property type="protein sequence ID" value="OVF10273.1"/>
    <property type="molecule type" value="Genomic_DNA"/>
</dbReference>
<accession>A0AA91Q402</accession>
<proteinExistence type="predicted"/>
<dbReference type="OMA" id="SQKKAHN"/>